<reference evidence="3" key="1">
    <citation type="journal article" date="2019" name="Int. J. Syst. Evol. Microbiol.">
        <title>The Global Catalogue of Microorganisms (GCM) 10K type strain sequencing project: providing services to taxonomists for standard genome sequencing and annotation.</title>
        <authorList>
            <consortium name="The Broad Institute Genomics Platform"/>
            <consortium name="The Broad Institute Genome Sequencing Center for Infectious Disease"/>
            <person name="Wu L."/>
            <person name="Ma J."/>
        </authorList>
    </citation>
    <scope>NUCLEOTIDE SEQUENCE [LARGE SCALE GENOMIC DNA]</scope>
    <source>
        <strain evidence="3">JCM 18424</strain>
    </source>
</reference>
<dbReference type="Gene3D" id="3.30.1050.10">
    <property type="entry name" value="SCP2 sterol-binding domain"/>
    <property type="match status" value="1"/>
</dbReference>
<protein>
    <submittedName>
        <fullName evidence="2">SCP2 domain-containing protein</fullName>
    </submittedName>
</protein>
<dbReference type="Proteomes" id="UP001500631">
    <property type="component" value="Unassembled WGS sequence"/>
</dbReference>
<dbReference type="InterPro" id="IPR003033">
    <property type="entry name" value="SCP2_sterol-bd_dom"/>
</dbReference>
<evidence type="ECO:0000313" key="3">
    <source>
        <dbReference type="Proteomes" id="UP001500631"/>
    </source>
</evidence>
<proteinExistence type="predicted"/>
<sequence length="170" mass="19538">MSGLIGINFEDVMQIPAQVSKHLPNILPKLCKYHLKIMPNYLKIQCINLVMNHFFKEAITDGELDFLENKTFQINVDDIHYSTTITLKNQKLIALNHHDTADVILKSSFNPLILLISRKEDPDTLFFNRALAIEGNTALVLEIKNWLDSLDFDLLPKPMQKALIDYSKMI</sequence>
<dbReference type="RefSeq" id="WP_077926194.1">
    <property type="nucleotide sequence ID" value="NZ_BAABKE010000001.1"/>
</dbReference>
<feature type="domain" description="SCP2" evidence="1">
    <location>
        <begin position="56"/>
        <end position="148"/>
    </location>
</feature>
<comment type="caution">
    <text evidence="2">The sequence shown here is derived from an EMBL/GenBank/DDBJ whole genome shotgun (WGS) entry which is preliminary data.</text>
</comment>
<accession>A0ABP9MD62</accession>
<name>A0ABP9MD62_9GAMM</name>
<evidence type="ECO:0000259" key="1">
    <source>
        <dbReference type="Pfam" id="PF02036"/>
    </source>
</evidence>
<dbReference type="EMBL" id="BAABKE010000001">
    <property type="protein sequence ID" value="GAA5094872.1"/>
    <property type="molecule type" value="Genomic_DNA"/>
</dbReference>
<dbReference type="SUPFAM" id="SSF55718">
    <property type="entry name" value="SCP-like"/>
    <property type="match status" value="1"/>
</dbReference>
<dbReference type="Pfam" id="PF02036">
    <property type="entry name" value="SCP2"/>
    <property type="match status" value="1"/>
</dbReference>
<gene>
    <name evidence="2" type="ORF">GCM10023338_03680</name>
</gene>
<evidence type="ECO:0000313" key="2">
    <source>
        <dbReference type="EMBL" id="GAA5094872.1"/>
    </source>
</evidence>
<keyword evidence="3" id="KW-1185">Reference proteome</keyword>
<dbReference type="InterPro" id="IPR036527">
    <property type="entry name" value="SCP2_sterol-bd_dom_sf"/>
</dbReference>
<organism evidence="2 3">
    <name type="scientific">Wohlfahrtiimonas larvae</name>
    <dbReference type="NCBI Taxonomy" id="1157986"/>
    <lineage>
        <taxon>Bacteria</taxon>
        <taxon>Pseudomonadati</taxon>
        <taxon>Pseudomonadota</taxon>
        <taxon>Gammaproteobacteria</taxon>
        <taxon>Cardiobacteriales</taxon>
        <taxon>Ignatzschineriaceae</taxon>
        <taxon>Wohlfahrtiimonas</taxon>
    </lineage>
</organism>